<dbReference type="SUPFAM" id="SSF56300">
    <property type="entry name" value="Metallo-dependent phosphatases"/>
    <property type="match status" value="1"/>
</dbReference>
<dbReference type="AlphaFoldDB" id="A0A0J1G6D6"/>
<evidence type="ECO:0000313" key="7">
    <source>
        <dbReference type="Proteomes" id="UP000035963"/>
    </source>
</evidence>
<evidence type="ECO:0000256" key="3">
    <source>
        <dbReference type="ARBA" id="ARBA00023004"/>
    </source>
</evidence>
<keyword evidence="1" id="KW-0479">Metal-binding</keyword>
<keyword evidence="2" id="KW-0378">Hydrolase</keyword>
<protein>
    <submittedName>
        <fullName evidence="6">Metallophosphatase</fullName>
    </submittedName>
</protein>
<dbReference type="Proteomes" id="UP000035963">
    <property type="component" value="Unassembled WGS sequence"/>
</dbReference>
<dbReference type="InterPro" id="IPR050884">
    <property type="entry name" value="CNP_phosphodiesterase-III"/>
</dbReference>
<organism evidence="6 7">
    <name type="scientific">Caballeronia mineralivorans PML1(12)</name>
    <dbReference type="NCBI Taxonomy" id="908627"/>
    <lineage>
        <taxon>Bacteria</taxon>
        <taxon>Pseudomonadati</taxon>
        <taxon>Pseudomonadota</taxon>
        <taxon>Betaproteobacteria</taxon>
        <taxon>Burkholderiales</taxon>
        <taxon>Burkholderiaceae</taxon>
        <taxon>Caballeronia</taxon>
    </lineage>
</organism>
<dbReference type="GO" id="GO:0004112">
    <property type="term" value="F:cyclic-nucleotide phosphodiesterase activity"/>
    <property type="evidence" value="ECO:0007669"/>
    <property type="project" value="InterPro"/>
</dbReference>
<dbReference type="EMBL" id="AEJF01000011">
    <property type="protein sequence ID" value="KLU27838.1"/>
    <property type="molecule type" value="Genomic_DNA"/>
</dbReference>
<dbReference type="Pfam" id="PF00149">
    <property type="entry name" value="Metallophos"/>
    <property type="match status" value="1"/>
</dbReference>
<comment type="similarity">
    <text evidence="4">Belongs to the cyclic nucleotide phosphodiesterase class-III family.</text>
</comment>
<evidence type="ECO:0000313" key="6">
    <source>
        <dbReference type="EMBL" id="KLU27838.1"/>
    </source>
</evidence>
<dbReference type="GO" id="GO:0046872">
    <property type="term" value="F:metal ion binding"/>
    <property type="evidence" value="ECO:0007669"/>
    <property type="project" value="UniProtKB-KW"/>
</dbReference>
<dbReference type="InterPro" id="IPR042283">
    <property type="entry name" value="GpdQ_catalytic"/>
</dbReference>
<dbReference type="CDD" id="cd07402">
    <property type="entry name" value="MPP_GpdQ"/>
    <property type="match status" value="1"/>
</dbReference>
<dbReference type="RefSeq" id="WP_047844978.1">
    <property type="nucleotide sequence ID" value="NZ_AEJF01000011.1"/>
</dbReference>
<accession>A0A0J1G6D6</accession>
<proteinExistence type="inferred from homology"/>
<dbReference type="Gene3D" id="3.60.21.40">
    <property type="entry name" value="GpdQ, catalytic alpha/beta sandwich domain"/>
    <property type="match status" value="1"/>
</dbReference>
<sequence>MTVIAQVSDIHVRPRGLLYQNLVDSNAMFARAVEALNRLDPAPQLVLITGDLTDEGLPEEYEMLRELLAPLRHTYAVMPGNHDDRGRLREAFGDQPWLPREGELHFGIDVGAVRVLALDTTVPGLHHGELSPVSLAWLERELAANAHGRVVIAMHHPPFVTGIPYLDLYGLRDVGAFIELVSRYANIDRIVAGHVHRSMQTRIGSVPVLTCPSTTTQIALRLEPDAEPASYLEPPAFMLHRWGAAHTGSAVSHLCYIGHFEGPLPFA</sequence>
<evidence type="ECO:0000259" key="5">
    <source>
        <dbReference type="Pfam" id="PF00149"/>
    </source>
</evidence>
<gene>
    <name evidence="6" type="ORF">EOS_02205</name>
</gene>
<reference evidence="6 7" key="1">
    <citation type="journal article" date="2015" name="Genome Announc.">
        <title>Draft Genome Sequence of Burkholderia sp. Strain PML1(12), an Ectomycorrhizosphere-Inhabiting Bacterium with Effective Mineral-Weathering Ability.</title>
        <authorList>
            <person name="Uroz S."/>
            <person name="Oger P."/>
        </authorList>
    </citation>
    <scope>NUCLEOTIDE SEQUENCE [LARGE SCALE GENOMIC DNA]</scope>
    <source>
        <strain evidence="7">PML1(12)</strain>
    </source>
</reference>
<keyword evidence="7" id="KW-1185">Reference proteome</keyword>
<dbReference type="InterPro" id="IPR042281">
    <property type="entry name" value="GpdQ_beta-strand"/>
</dbReference>
<evidence type="ECO:0000256" key="2">
    <source>
        <dbReference type="ARBA" id="ARBA00022801"/>
    </source>
</evidence>
<dbReference type="InterPro" id="IPR029052">
    <property type="entry name" value="Metallo-depent_PP-like"/>
</dbReference>
<feature type="domain" description="Calcineurin-like phosphoesterase" evidence="5">
    <location>
        <begin position="4"/>
        <end position="197"/>
    </location>
</feature>
<comment type="caution">
    <text evidence="6">The sequence shown here is derived from an EMBL/GenBank/DDBJ whole genome shotgun (WGS) entry which is preliminary data.</text>
</comment>
<evidence type="ECO:0000256" key="1">
    <source>
        <dbReference type="ARBA" id="ARBA00022723"/>
    </source>
</evidence>
<dbReference type="InterPro" id="IPR026575">
    <property type="entry name" value="GpdQ/CpdA-like"/>
</dbReference>
<dbReference type="PANTHER" id="PTHR42988:SF2">
    <property type="entry name" value="CYCLIC NUCLEOTIDE PHOSPHODIESTERASE CBUA0032-RELATED"/>
    <property type="match status" value="1"/>
</dbReference>
<dbReference type="PANTHER" id="PTHR42988">
    <property type="entry name" value="PHOSPHOHYDROLASE"/>
    <property type="match status" value="1"/>
</dbReference>
<keyword evidence="3" id="KW-0408">Iron</keyword>
<name>A0A0J1G6D6_9BURK</name>
<evidence type="ECO:0000256" key="4">
    <source>
        <dbReference type="ARBA" id="ARBA00025742"/>
    </source>
</evidence>
<dbReference type="InterPro" id="IPR004843">
    <property type="entry name" value="Calcineurin-like_PHP"/>
</dbReference>
<dbReference type="Gene3D" id="3.30.750.180">
    <property type="entry name" value="GpdQ, beta-strand dimerisation domain"/>
    <property type="match status" value="1"/>
</dbReference>
<dbReference type="PATRIC" id="fig|908627.4.peg.481"/>